<sequence length="76" mass="9317">FEGRLNGGFHKFKLKNIRSNSRCKIIGNWRVFFICLQNRIDKIHSFLLCFPLLPFVWGRQRFFSWYKIFGRNSIRF</sequence>
<feature type="non-terminal residue" evidence="1">
    <location>
        <position position="1"/>
    </location>
</feature>
<reference evidence="1" key="1">
    <citation type="submission" date="2014-05" db="EMBL/GenBank/DDBJ databases">
        <authorList>
            <person name="Chronopoulou M."/>
        </authorList>
    </citation>
    <scope>NUCLEOTIDE SEQUENCE</scope>
    <source>
        <tissue evidence="1">Whole organism</tissue>
    </source>
</reference>
<protein>
    <submittedName>
        <fullName evidence="1">Uncharacterized protein</fullName>
    </submittedName>
</protein>
<dbReference type="EMBL" id="HACA01019757">
    <property type="protein sequence ID" value="CDW37118.1"/>
    <property type="molecule type" value="Transcribed_RNA"/>
</dbReference>
<dbReference type="EMBL" id="HACA01019756">
    <property type="protein sequence ID" value="CDW37117.1"/>
    <property type="molecule type" value="Transcribed_RNA"/>
</dbReference>
<organism evidence="1">
    <name type="scientific">Lepeophtheirus salmonis</name>
    <name type="common">Salmon louse</name>
    <name type="synonym">Caligus salmonis</name>
    <dbReference type="NCBI Taxonomy" id="72036"/>
    <lineage>
        <taxon>Eukaryota</taxon>
        <taxon>Metazoa</taxon>
        <taxon>Ecdysozoa</taxon>
        <taxon>Arthropoda</taxon>
        <taxon>Crustacea</taxon>
        <taxon>Multicrustacea</taxon>
        <taxon>Hexanauplia</taxon>
        <taxon>Copepoda</taxon>
        <taxon>Siphonostomatoida</taxon>
        <taxon>Caligidae</taxon>
        <taxon>Lepeophtheirus</taxon>
    </lineage>
</organism>
<proteinExistence type="predicted"/>
<name>A0A0K2UGL0_LEPSM</name>
<evidence type="ECO:0000313" key="1">
    <source>
        <dbReference type="EMBL" id="CDW37117.1"/>
    </source>
</evidence>
<dbReference type="AlphaFoldDB" id="A0A0K2UGL0"/>
<accession>A0A0K2UGL0</accession>